<protein>
    <submittedName>
        <fullName evidence="3">DUF6113 family protein</fullName>
    </submittedName>
</protein>
<feature type="transmembrane region" description="Helical" evidence="2">
    <location>
        <begin position="98"/>
        <end position="117"/>
    </location>
</feature>
<sequence>MATSSPQSQRTPAAPQPPRAGARPGRLPRLVLAGAAYTLLAVLGVVAGTVCGLASSWLSWLWLTGPVGQGLAAGTLALVLLVLFAGCRAAGWGMGTRLGAGLPAAGWIAASFLLVSWSSSGDVILTSAAINYAFLFGGMAVSVLATALSTPAPVAPRSR</sequence>
<feature type="transmembrane region" description="Helical" evidence="2">
    <location>
        <begin position="129"/>
        <end position="149"/>
    </location>
</feature>
<dbReference type="Pfam" id="PF19608">
    <property type="entry name" value="DUF6113"/>
    <property type="match status" value="1"/>
</dbReference>
<proteinExistence type="predicted"/>
<gene>
    <name evidence="3" type="ORF">ACFQRF_03560</name>
</gene>
<keyword evidence="2" id="KW-1133">Transmembrane helix</keyword>
<evidence type="ECO:0000256" key="1">
    <source>
        <dbReference type="SAM" id="MobiDB-lite"/>
    </source>
</evidence>
<dbReference type="InterPro" id="IPR046095">
    <property type="entry name" value="DUF6113"/>
</dbReference>
<keyword evidence="2" id="KW-0812">Transmembrane</keyword>
<evidence type="ECO:0000313" key="4">
    <source>
        <dbReference type="Proteomes" id="UP001596540"/>
    </source>
</evidence>
<dbReference type="EMBL" id="JBHTBH010000001">
    <property type="protein sequence ID" value="MFC7326810.1"/>
    <property type="molecule type" value="Genomic_DNA"/>
</dbReference>
<organism evidence="3 4">
    <name type="scientific">Marinactinospora rubrisoli</name>
    <dbReference type="NCBI Taxonomy" id="2715399"/>
    <lineage>
        <taxon>Bacteria</taxon>
        <taxon>Bacillati</taxon>
        <taxon>Actinomycetota</taxon>
        <taxon>Actinomycetes</taxon>
        <taxon>Streptosporangiales</taxon>
        <taxon>Nocardiopsidaceae</taxon>
        <taxon>Marinactinospora</taxon>
    </lineage>
</organism>
<feature type="transmembrane region" description="Helical" evidence="2">
    <location>
        <begin position="67"/>
        <end position="86"/>
    </location>
</feature>
<name>A0ABW2KBI2_9ACTN</name>
<keyword evidence="4" id="KW-1185">Reference proteome</keyword>
<keyword evidence="2" id="KW-0472">Membrane</keyword>
<feature type="transmembrane region" description="Helical" evidence="2">
    <location>
        <begin position="30"/>
        <end position="55"/>
    </location>
</feature>
<evidence type="ECO:0000256" key="2">
    <source>
        <dbReference type="SAM" id="Phobius"/>
    </source>
</evidence>
<accession>A0ABW2KBI2</accession>
<dbReference type="Proteomes" id="UP001596540">
    <property type="component" value="Unassembled WGS sequence"/>
</dbReference>
<dbReference type="RefSeq" id="WP_379868723.1">
    <property type="nucleotide sequence ID" value="NZ_JBHTBH010000001.1"/>
</dbReference>
<feature type="region of interest" description="Disordered" evidence="1">
    <location>
        <begin position="1"/>
        <end position="24"/>
    </location>
</feature>
<evidence type="ECO:0000313" key="3">
    <source>
        <dbReference type="EMBL" id="MFC7326810.1"/>
    </source>
</evidence>
<comment type="caution">
    <text evidence="3">The sequence shown here is derived from an EMBL/GenBank/DDBJ whole genome shotgun (WGS) entry which is preliminary data.</text>
</comment>
<reference evidence="4" key="1">
    <citation type="journal article" date="2019" name="Int. J. Syst. Evol. Microbiol.">
        <title>The Global Catalogue of Microorganisms (GCM) 10K type strain sequencing project: providing services to taxonomists for standard genome sequencing and annotation.</title>
        <authorList>
            <consortium name="The Broad Institute Genomics Platform"/>
            <consortium name="The Broad Institute Genome Sequencing Center for Infectious Disease"/>
            <person name="Wu L."/>
            <person name="Ma J."/>
        </authorList>
    </citation>
    <scope>NUCLEOTIDE SEQUENCE [LARGE SCALE GENOMIC DNA]</scope>
    <source>
        <strain evidence="4">CGMCC 4.7382</strain>
    </source>
</reference>